<evidence type="ECO:0000256" key="5">
    <source>
        <dbReference type="ARBA" id="ARBA00022815"/>
    </source>
</evidence>
<comment type="subcellular location">
    <subcellularLocation>
        <location evidence="1">Secreted</location>
    </subcellularLocation>
</comment>
<keyword evidence="7" id="KW-0732">Signal</keyword>
<dbReference type="InterPro" id="IPR002544">
    <property type="entry name" value="FMRFamid-related_peptide-like"/>
</dbReference>
<keyword evidence="6" id="KW-0527">Neuropeptide</keyword>
<evidence type="ECO:0000313" key="9">
    <source>
        <dbReference type="WBParaSite" id="Pan_g7133.t1"/>
    </source>
</evidence>
<keyword evidence="8" id="KW-1185">Reference proteome</keyword>
<accession>A0A7E4W456</accession>
<evidence type="ECO:0000256" key="3">
    <source>
        <dbReference type="ARBA" id="ARBA00022525"/>
    </source>
</evidence>
<feature type="chain" id="PRO_5028959513" evidence="7">
    <location>
        <begin position="21"/>
        <end position="122"/>
    </location>
</feature>
<organism evidence="8 9">
    <name type="scientific">Panagrellus redivivus</name>
    <name type="common">Microworm</name>
    <dbReference type="NCBI Taxonomy" id="6233"/>
    <lineage>
        <taxon>Eukaryota</taxon>
        <taxon>Metazoa</taxon>
        <taxon>Ecdysozoa</taxon>
        <taxon>Nematoda</taxon>
        <taxon>Chromadorea</taxon>
        <taxon>Rhabditida</taxon>
        <taxon>Tylenchina</taxon>
        <taxon>Panagrolaimomorpha</taxon>
        <taxon>Panagrolaimoidea</taxon>
        <taxon>Panagrolaimidae</taxon>
        <taxon>Panagrellus</taxon>
    </lineage>
</organism>
<keyword evidence="3" id="KW-0964">Secreted</keyword>
<keyword evidence="5" id="KW-0027">Amidation</keyword>
<reference evidence="9" key="2">
    <citation type="submission" date="2020-10" db="UniProtKB">
        <authorList>
            <consortium name="WormBaseParasite"/>
        </authorList>
    </citation>
    <scope>IDENTIFICATION</scope>
</reference>
<name>A0A7E4W456_PANRE</name>
<comment type="similarity">
    <text evidence="2">Belongs to the FARP (FMRFamide related peptide) family.</text>
</comment>
<keyword evidence="4" id="KW-0165">Cleavage on pair of basic residues</keyword>
<evidence type="ECO:0000313" key="8">
    <source>
        <dbReference type="Proteomes" id="UP000492821"/>
    </source>
</evidence>
<dbReference type="Proteomes" id="UP000492821">
    <property type="component" value="Unassembled WGS sequence"/>
</dbReference>
<sequence length="122" mass="14100">MSAMNYLLFSTLVCLAIGSAVEFDYEECRIPTEIDEASLHKKLCELEHRVSIMEIRLEFGKFGTAPPFDTEVSTPPHMQKRKNEFIRFGKRKNEFIRFGRSNGGADDSQFVAKRKNEFIRFG</sequence>
<evidence type="ECO:0000256" key="2">
    <source>
        <dbReference type="ARBA" id="ARBA00006356"/>
    </source>
</evidence>
<dbReference type="AlphaFoldDB" id="A0A7E4W456"/>
<feature type="signal peptide" evidence="7">
    <location>
        <begin position="1"/>
        <end position="20"/>
    </location>
</feature>
<evidence type="ECO:0000256" key="6">
    <source>
        <dbReference type="ARBA" id="ARBA00023320"/>
    </source>
</evidence>
<dbReference type="GO" id="GO:0007218">
    <property type="term" value="P:neuropeptide signaling pathway"/>
    <property type="evidence" value="ECO:0007669"/>
    <property type="project" value="UniProtKB-KW"/>
</dbReference>
<dbReference type="WBParaSite" id="Pan_g7133.t1">
    <property type="protein sequence ID" value="Pan_g7133.t1"/>
    <property type="gene ID" value="Pan_g7133"/>
</dbReference>
<evidence type="ECO:0000256" key="4">
    <source>
        <dbReference type="ARBA" id="ARBA00022685"/>
    </source>
</evidence>
<proteinExistence type="inferred from homology"/>
<evidence type="ECO:0000256" key="7">
    <source>
        <dbReference type="SAM" id="SignalP"/>
    </source>
</evidence>
<protein>
    <submittedName>
        <fullName evidence="9">Short neuropeptide F</fullName>
    </submittedName>
</protein>
<reference evidence="8" key="1">
    <citation type="journal article" date="2013" name="Genetics">
        <title>The draft genome and transcriptome of Panagrellus redivivus are shaped by the harsh demands of a free-living lifestyle.</title>
        <authorList>
            <person name="Srinivasan J."/>
            <person name="Dillman A.R."/>
            <person name="Macchietto M.G."/>
            <person name="Heikkinen L."/>
            <person name="Lakso M."/>
            <person name="Fracchia K.M."/>
            <person name="Antoshechkin I."/>
            <person name="Mortazavi A."/>
            <person name="Wong G."/>
            <person name="Sternberg P.W."/>
        </authorList>
    </citation>
    <scope>NUCLEOTIDE SEQUENCE [LARGE SCALE GENOMIC DNA]</scope>
    <source>
        <strain evidence="8">MT8872</strain>
    </source>
</reference>
<dbReference type="GO" id="GO:0005576">
    <property type="term" value="C:extracellular region"/>
    <property type="evidence" value="ECO:0007669"/>
    <property type="project" value="UniProtKB-SubCell"/>
</dbReference>
<dbReference type="Pfam" id="PF01581">
    <property type="entry name" value="FARP"/>
    <property type="match status" value="3"/>
</dbReference>
<evidence type="ECO:0000256" key="1">
    <source>
        <dbReference type="ARBA" id="ARBA00004613"/>
    </source>
</evidence>